<protein>
    <recommendedName>
        <fullName evidence="4">SXP/RAL-2 family protein Ani s 5-like cation-binding domain-containing protein</fullName>
    </recommendedName>
</protein>
<feature type="signal peptide" evidence="1">
    <location>
        <begin position="1"/>
        <end position="21"/>
    </location>
</feature>
<keyword evidence="3" id="KW-1185">Reference proteome</keyword>
<evidence type="ECO:0000313" key="2">
    <source>
        <dbReference type="EMBL" id="CAI5448000.1"/>
    </source>
</evidence>
<proteinExistence type="predicted"/>
<feature type="chain" id="PRO_5040114752" description="SXP/RAL-2 family protein Ani s 5-like cation-binding domain-containing protein" evidence="1">
    <location>
        <begin position="22"/>
        <end position="262"/>
    </location>
</feature>
<dbReference type="Proteomes" id="UP001152747">
    <property type="component" value="Unassembled WGS sequence"/>
</dbReference>
<dbReference type="PANTHER" id="PTHR36946">
    <property type="entry name" value="PROTEIN CBG13897-RELATED"/>
    <property type="match status" value="1"/>
</dbReference>
<gene>
    <name evidence="2" type="ORF">CAMP_LOCUS10637</name>
</gene>
<dbReference type="PANTHER" id="PTHR36946:SF4">
    <property type="entry name" value="DUF148 DOMAIN-CONTAINING PROTEIN-RELATED"/>
    <property type="match status" value="1"/>
</dbReference>
<name>A0A9P1N1I0_9PELO</name>
<evidence type="ECO:0008006" key="4">
    <source>
        <dbReference type="Google" id="ProtNLM"/>
    </source>
</evidence>
<reference evidence="2" key="1">
    <citation type="submission" date="2022-11" db="EMBL/GenBank/DDBJ databases">
        <authorList>
            <person name="Kikuchi T."/>
        </authorList>
    </citation>
    <scope>NUCLEOTIDE SEQUENCE</scope>
    <source>
        <strain evidence="2">PS1010</strain>
    </source>
</reference>
<evidence type="ECO:0000313" key="3">
    <source>
        <dbReference type="Proteomes" id="UP001152747"/>
    </source>
</evidence>
<comment type="caution">
    <text evidence="2">The sequence shown here is derived from an EMBL/GenBank/DDBJ whole genome shotgun (WGS) entry which is preliminary data.</text>
</comment>
<organism evidence="2 3">
    <name type="scientific">Caenorhabditis angaria</name>
    <dbReference type="NCBI Taxonomy" id="860376"/>
    <lineage>
        <taxon>Eukaryota</taxon>
        <taxon>Metazoa</taxon>
        <taxon>Ecdysozoa</taxon>
        <taxon>Nematoda</taxon>
        <taxon>Chromadorea</taxon>
        <taxon>Rhabditida</taxon>
        <taxon>Rhabditina</taxon>
        <taxon>Rhabditomorpha</taxon>
        <taxon>Rhabditoidea</taxon>
        <taxon>Rhabditidae</taxon>
        <taxon>Peloderinae</taxon>
        <taxon>Caenorhabditis</taxon>
    </lineage>
</organism>
<dbReference type="OrthoDB" id="5801773at2759"/>
<sequence>MAKLLLPLLIVVLLCVTCLGADQIVVAAFQKIFKYAAAAKVKTLTTNCNKAATNAKAKTAVKNWVPKNWKAATATLVASDPYSKQAYAQTKALAFIDYRWALKTYINYMKNQAVNSKYLTAAEGTKMTSLFWAADTATENNYTLTCQKFAVEASSALSGHTPSVIEQIQSYTAKFAAAKPAITKTPPILTMFQNLSAEFAKAQPTITKTPPVVSVIQNLTIEFATAQPTITKTPPVVSMITNLTTEFAKSQPKVYASLKFTL</sequence>
<accession>A0A9P1N1I0</accession>
<dbReference type="EMBL" id="CANHGI010000004">
    <property type="protein sequence ID" value="CAI5448000.1"/>
    <property type="molecule type" value="Genomic_DNA"/>
</dbReference>
<keyword evidence="1" id="KW-0732">Signal</keyword>
<evidence type="ECO:0000256" key="1">
    <source>
        <dbReference type="SAM" id="SignalP"/>
    </source>
</evidence>
<dbReference type="AlphaFoldDB" id="A0A9P1N1I0"/>